<dbReference type="RefSeq" id="WP_153236193.1">
    <property type="nucleotide sequence ID" value="NZ_WINI01000010.1"/>
</dbReference>
<keyword evidence="2" id="KW-1185">Reference proteome</keyword>
<name>A0A843YZ46_9BURK</name>
<comment type="caution">
    <text evidence="1">The sequence shown here is derived from an EMBL/GenBank/DDBJ whole genome shotgun (WGS) entry which is preliminary data.</text>
</comment>
<organism evidence="1 2">
    <name type="scientific">Glaciimonas soli</name>
    <dbReference type="NCBI Taxonomy" id="2590999"/>
    <lineage>
        <taxon>Bacteria</taxon>
        <taxon>Pseudomonadati</taxon>
        <taxon>Pseudomonadota</taxon>
        <taxon>Betaproteobacteria</taxon>
        <taxon>Burkholderiales</taxon>
        <taxon>Oxalobacteraceae</taxon>
        <taxon>Glaciimonas</taxon>
    </lineage>
</organism>
<sequence length="68" mass="7577">MTRHLSCDESLCLELRALDRRILLIIVERAIELLSAAQLDAVLGDSLQLERISTDATTLGRSLLDEAR</sequence>
<proteinExistence type="predicted"/>
<evidence type="ECO:0000313" key="1">
    <source>
        <dbReference type="EMBL" id="MQR02561.1"/>
    </source>
</evidence>
<dbReference type="AlphaFoldDB" id="A0A843YZ46"/>
<reference evidence="1 2" key="1">
    <citation type="submission" date="2019-10" db="EMBL/GenBank/DDBJ databases">
        <title>Glaciimonas soli sp. nov., a psychrophilic bacterium isolated from the forest soil of a high elevation mountain in Taiwan.</title>
        <authorList>
            <person name="Wang L.-T."/>
            <person name="Shieh W.Y."/>
        </authorList>
    </citation>
    <scope>NUCLEOTIDE SEQUENCE [LARGE SCALE GENOMIC DNA]</scope>
    <source>
        <strain evidence="1 2">GS1</strain>
    </source>
</reference>
<dbReference type="EMBL" id="WINI01000010">
    <property type="protein sequence ID" value="MQR02561.1"/>
    <property type="molecule type" value="Genomic_DNA"/>
</dbReference>
<accession>A0A843YZ46</accession>
<gene>
    <name evidence="1" type="ORF">GEV47_17940</name>
</gene>
<dbReference type="Proteomes" id="UP000451565">
    <property type="component" value="Unassembled WGS sequence"/>
</dbReference>
<protein>
    <submittedName>
        <fullName evidence="1">Uncharacterized protein</fullName>
    </submittedName>
</protein>
<evidence type="ECO:0000313" key="2">
    <source>
        <dbReference type="Proteomes" id="UP000451565"/>
    </source>
</evidence>